<keyword evidence="11" id="KW-0472">Membrane</keyword>
<accession>A0A9P9HV71</accession>
<dbReference type="Gene3D" id="2.40.30.20">
    <property type="match status" value="1"/>
</dbReference>
<dbReference type="GO" id="GO:0046961">
    <property type="term" value="F:proton-transporting ATPase activity, rotational mechanism"/>
    <property type="evidence" value="ECO:0007669"/>
    <property type="project" value="InterPro"/>
</dbReference>
<evidence type="ECO:0000313" key="21">
    <source>
        <dbReference type="Proteomes" id="UP000736672"/>
    </source>
</evidence>
<dbReference type="NCBIfam" id="NF003220">
    <property type="entry name" value="PRK04192.1"/>
    <property type="match status" value="1"/>
</dbReference>
<dbReference type="Gene3D" id="2.40.50.100">
    <property type="match status" value="1"/>
</dbReference>
<dbReference type="EC" id="7.1.2.2" evidence="2"/>
<dbReference type="AlphaFoldDB" id="A0A9P9HV71"/>
<keyword evidence="21" id="KW-1185">Reference proteome</keyword>
<evidence type="ECO:0000256" key="7">
    <source>
        <dbReference type="ARBA" id="ARBA00022781"/>
    </source>
</evidence>
<dbReference type="CDD" id="cd01134">
    <property type="entry name" value="V_A-ATPase_A"/>
    <property type="match status" value="1"/>
</dbReference>
<dbReference type="CDD" id="cd18111">
    <property type="entry name" value="ATP-synt_V_A-type_alpha_C"/>
    <property type="match status" value="1"/>
</dbReference>
<dbReference type="Pfam" id="PF00006">
    <property type="entry name" value="ATP-synt_ab"/>
    <property type="match status" value="1"/>
</dbReference>
<comment type="subcellular location">
    <subcellularLocation>
        <location evidence="12">Vacuole membrane</location>
        <topology evidence="12">Peripheral membrane protein</topology>
        <orientation evidence="12">Cytoplasmic side</orientation>
    </subcellularLocation>
</comment>
<dbReference type="InterPro" id="IPR000194">
    <property type="entry name" value="ATPase_F1/V1/A1_a/bsu_nucl-bd"/>
</dbReference>
<dbReference type="GO" id="GO:0007035">
    <property type="term" value="P:vacuolar acidification"/>
    <property type="evidence" value="ECO:0007669"/>
    <property type="project" value="UniProtKB-ARBA"/>
</dbReference>
<dbReference type="InterPro" id="IPR027417">
    <property type="entry name" value="P-loop_NTPase"/>
</dbReference>
<evidence type="ECO:0000256" key="2">
    <source>
        <dbReference type="ARBA" id="ARBA00012473"/>
    </source>
</evidence>
<dbReference type="GO" id="GO:0033180">
    <property type="term" value="C:proton-transporting V-type ATPase, V1 domain"/>
    <property type="evidence" value="ECO:0007669"/>
    <property type="project" value="InterPro"/>
</dbReference>
<evidence type="ECO:0000256" key="3">
    <source>
        <dbReference type="ARBA" id="ARBA00018860"/>
    </source>
</evidence>
<dbReference type="SUPFAM" id="SSF47917">
    <property type="entry name" value="C-terminal domain of alpha and beta subunits of F1 ATP synthase"/>
    <property type="match status" value="1"/>
</dbReference>
<dbReference type="SUPFAM" id="SSF50615">
    <property type="entry name" value="N-terminal domain of alpha and beta subunits of F1 ATP synthase"/>
    <property type="match status" value="1"/>
</dbReference>
<name>A0A9P9HV71_FUSSL</name>
<comment type="subunit">
    <text evidence="13">V-ATPase is a heteromultimeric enzyme composed of a peripheral catalytic V1 complex (components A to H) attached to an integral membrane V0 proton pore complex (components: a, c, c', c'', d, e, f and VOA1).</text>
</comment>
<feature type="region of interest" description="Disordered" evidence="15">
    <location>
        <begin position="1"/>
        <end position="20"/>
    </location>
</feature>
<evidence type="ECO:0000256" key="13">
    <source>
        <dbReference type="ARBA" id="ARBA00029477"/>
    </source>
</evidence>
<evidence type="ECO:0000256" key="11">
    <source>
        <dbReference type="ARBA" id="ARBA00023136"/>
    </source>
</evidence>
<dbReference type="InterPro" id="IPR024034">
    <property type="entry name" value="ATPase_F1/V1_b/a_C"/>
</dbReference>
<dbReference type="GO" id="GO:0000329">
    <property type="term" value="C:fungal-type vacuole membrane"/>
    <property type="evidence" value="ECO:0007669"/>
    <property type="project" value="UniProtKB-ARBA"/>
</dbReference>
<evidence type="ECO:0000259" key="16">
    <source>
        <dbReference type="Pfam" id="PF00006"/>
    </source>
</evidence>
<dbReference type="HAMAP" id="MF_00309">
    <property type="entry name" value="ATP_synth_A_arch"/>
    <property type="match status" value="1"/>
</dbReference>
<dbReference type="SUPFAM" id="SSF52540">
    <property type="entry name" value="P-loop containing nucleoside triphosphate hydrolases"/>
    <property type="match status" value="1"/>
</dbReference>
<dbReference type="Pfam" id="PF16886">
    <property type="entry name" value="ATP-synt_ab_Xtn"/>
    <property type="match status" value="1"/>
</dbReference>
<dbReference type="GO" id="GO:0046034">
    <property type="term" value="P:ATP metabolic process"/>
    <property type="evidence" value="ECO:0007669"/>
    <property type="project" value="InterPro"/>
</dbReference>
<keyword evidence="6" id="KW-0547">Nucleotide-binding</keyword>
<evidence type="ECO:0000256" key="15">
    <source>
        <dbReference type="SAM" id="MobiDB-lite"/>
    </source>
</evidence>
<feature type="domain" description="ATPsynthase alpha/beta subunit barrel-sandwich" evidence="18">
    <location>
        <begin position="126"/>
        <end position="213"/>
    </location>
</feature>
<dbReference type="InterPro" id="IPR005725">
    <property type="entry name" value="ATPase_V1-cplx_asu"/>
</dbReference>
<dbReference type="InterPro" id="IPR031686">
    <property type="entry name" value="ATP-synth_a_Xtn"/>
</dbReference>
<evidence type="ECO:0000259" key="19">
    <source>
        <dbReference type="Pfam" id="PF22919"/>
    </source>
</evidence>
<reference evidence="20" key="1">
    <citation type="journal article" date="2021" name="Nat. Commun.">
        <title>Genetic determinants of endophytism in the Arabidopsis root mycobiome.</title>
        <authorList>
            <person name="Mesny F."/>
            <person name="Miyauchi S."/>
            <person name="Thiergart T."/>
            <person name="Pickel B."/>
            <person name="Atanasova L."/>
            <person name="Karlsson M."/>
            <person name="Huettel B."/>
            <person name="Barry K.W."/>
            <person name="Haridas S."/>
            <person name="Chen C."/>
            <person name="Bauer D."/>
            <person name="Andreopoulos W."/>
            <person name="Pangilinan J."/>
            <person name="LaButti K."/>
            <person name="Riley R."/>
            <person name="Lipzen A."/>
            <person name="Clum A."/>
            <person name="Drula E."/>
            <person name="Henrissat B."/>
            <person name="Kohler A."/>
            <person name="Grigoriev I.V."/>
            <person name="Martin F.M."/>
            <person name="Hacquard S."/>
        </authorList>
    </citation>
    <scope>NUCLEOTIDE SEQUENCE</scope>
    <source>
        <strain evidence="20">FSSC 5 MPI-SDFR-AT-0091</strain>
    </source>
</reference>
<evidence type="ECO:0000259" key="17">
    <source>
        <dbReference type="Pfam" id="PF02874"/>
    </source>
</evidence>
<dbReference type="CDD" id="cd18119">
    <property type="entry name" value="ATP-synt_V_A-type_alpha_N"/>
    <property type="match status" value="1"/>
</dbReference>
<feature type="domain" description="ATP synthase A/B type C-terminal" evidence="19">
    <location>
        <begin position="464"/>
        <end position="564"/>
    </location>
</feature>
<keyword evidence="7" id="KW-0375">Hydrogen ion transport</keyword>
<comment type="catalytic activity">
    <reaction evidence="14">
        <text>ATP + H2O + 4 H(+)(in) = ADP + phosphate + 5 H(+)(out)</text>
        <dbReference type="Rhea" id="RHEA:57720"/>
        <dbReference type="ChEBI" id="CHEBI:15377"/>
        <dbReference type="ChEBI" id="CHEBI:15378"/>
        <dbReference type="ChEBI" id="CHEBI:30616"/>
        <dbReference type="ChEBI" id="CHEBI:43474"/>
        <dbReference type="ChEBI" id="CHEBI:456216"/>
        <dbReference type="EC" id="7.1.2.2"/>
    </reaction>
</comment>
<dbReference type="PANTHER" id="PTHR43607:SF1">
    <property type="entry name" value="H(+)-TRANSPORTING TWO-SECTOR ATPASE"/>
    <property type="match status" value="1"/>
</dbReference>
<dbReference type="InterPro" id="IPR036121">
    <property type="entry name" value="ATPase_F1/V1/A1_a/bsu_N_sf"/>
</dbReference>
<dbReference type="NCBIfam" id="TIGR01042">
    <property type="entry name" value="V-ATPase_V1_A"/>
    <property type="match status" value="1"/>
</dbReference>
<evidence type="ECO:0000256" key="12">
    <source>
        <dbReference type="ARBA" id="ARBA00029427"/>
    </source>
</evidence>
<dbReference type="Proteomes" id="UP000736672">
    <property type="component" value="Unassembled WGS sequence"/>
</dbReference>
<evidence type="ECO:0000256" key="5">
    <source>
        <dbReference type="ARBA" id="ARBA00022554"/>
    </source>
</evidence>
<dbReference type="Gene3D" id="3.40.50.300">
    <property type="entry name" value="P-loop containing nucleotide triphosphate hydrolases"/>
    <property type="match status" value="1"/>
</dbReference>
<dbReference type="FunFam" id="1.10.1140.10:FF:000003">
    <property type="entry name" value="Vacuolar ATP synthase catalytic subunit A"/>
    <property type="match status" value="1"/>
</dbReference>
<keyword evidence="4" id="KW-0813">Transport</keyword>
<sequence>MPPKAKAASSNVNEDDAPQQGKIYSISGPVVVAEDMIGVAMYELVKVGHDSLAGEVIRINGDQATIQVYEETSGVTVGDPVFRTRKPLSVELGPGLLNGIYDGIQRPLEAISNIAKSIYIPRGVSVPALDREKKWEFTPTLKVGDHISGGDVWGTVFENSFLASHKILFPPRARGTITKIASKGEYTVVEKLLEVEFDGKKTEYPMMQSWPVRVPRPSNDKMSADQPFIVGQRVLDALFPSVQGGTVAIPGAFGCGKTVISQSVSKFSNSDVIVYVGCGERGNEMAEVLKDFPELTIEVEGRKEPIMKRTTLIANTSNMPVAAREASIYTGITVAEYFRDQGLNVAMMADSSSRWAEALRELSGRLGEMPADQGFPAYLGAKLASFYERAGRVKALGSPERQGSVSIVGAVSPPGGDFSDPVTTATLGIVQVFWGLDKKLAQRKHFPSINTSLSYSKYTNTLDKFYEKNYPDFPRLRDRIKQLLSDSEELDQVVQLVGKSALSDPDKITLDIATLLKEDFLQQNGYSDYDQFCPIWKTEWMMKLMVGFHDEAQKAIAQGQSWNKVREATSDLQANLRQLKFEVPTEGQDVISKRYEEIQQKMTDKFAAVMDE</sequence>
<dbReference type="OrthoDB" id="1676488at2759"/>
<keyword evidence="9" id="KW-1278">Translocase</keyword>
<feature type="domain" description="ATPase F1/V1/A1 complex alpha/beta subunit nucleotide-binding" evidence="16">
    <location>
        <begin position="231"/>
        <end position="456"/>
    </location>
</feature>
<evidence type="ECO:0000259" key="18">
    <source>
        <dbReference type="Pfam" id="PF16886"/>
    </source>
</evidence>
<evidence type="ECO:0000256" key="6">
    <source>
        <dbReference type="ARBA" id="ARBA00022741"/>
    </source>
</evidence>
<dbReference type="Pfam" id="PF22919">
    <property type="entry name" value="ATP-synt_VA_C"/>
    <property type="match status" value="1"/>
</dbReference>
<feature type="domain" description="ATPase F1/V1/A1 complex alpha/beta subunit N-terminal" evidence="17">
    <location>
        <begin position="23"/>
        <end position="84"/>
    </location>
</feature>
<dbReference type="Gene3D" id="1.10.1140.10">
    <property type="entry name" value="Bovine Mitochondrial F1-atpase, Atp Synthase Beta Chain, Chain D, domain 3"/>
    <property type="match status" value="1"/>
</dbReference>
<dbReference type="InterPro" id="IPR023366">
    <property type="entry name" value="ATP_synth_asu-like_sf"/>
</dbReference>
<comment type="similarity">
    <text evidence="1">Belongs to the ATPase alpha/beta chains family.</text>
</comment>
<evidence type="ECO:0000256" key="8">
    <source>
        <dbReference type="ARBA" id="ARBA00022840"/>
    </source>
</evidence>
<evidence type="ECO:0000256" key="14">
    <source>
        <dbReference type="ARBA" id="ARBA00048383"/>
    </source>
</evidence>
<dbReference type="InterPro" id="IPR020003">
    <property type="entry name" value="ATPase_a/bsu_AS"/>
</dbReference>
<keyword evidence="8" id="KW-0067">ATP-binding</keyword>
<dbReference type="InterPro" id="IPR022878">
    <property type="entry name" value="V-ATPase_asu"/>
</dbReference>
<evidence type="ECO:0000256" key="4">
    <source>
        <dbReference type="ARBA" id="ARBA00022448"/>
    </source>
</evidence>
<dbReference type="FunFam" id="2.40.30.20:FF:000002">
    <property type="entry name" value="V-type proton ATPase catalytic subunit A"/>
    <property type="match status" value="1"/>
</dbReference>
<dbReference type="InterPro" id="IPR055190">
    <property type="entry name" value="ATP-synt_VA_C"/>
</dbReference>
<dbReference type="FunFam" id="3.40.50.300:FF:000052">
    <property type="entry name" value="V-type proton ATPase catalytic subunit A"/>
    <property type="match status" value="1"/>
</dbReference>
<protein>
    <recommendedName>
        <fullName evidence="3">V-type proton ATPase catalytic subunit A</fullName>
        <ecNumber evidence="2">7.1.2.2</ecNumber>
    </recommendedName>
</protein>
<dbReference type="GO" id="GO:0016887">
    <property type="term" value="F:ATP hydrolysis activity"/>
    <property type="evidence" value="ECO:0007669"/>
    <property type="project" value="InterPro"/>
</dbReference>
<keyword evidence="5" id="KW-0926">Vacuole</keyword>
<evidence type="ECO:0000256" key="1">
    <source>
        <dbReference type="ARBA" id="ARBA00008936"/>
    </source>
</evidence>
<organism evidence="20 21">
    <name type="scientific">Fusarium solani</name>
    <name type="common">Filamentous fungus</name>
    <dbReference type="NCBI Taxonomy" id="169388"/>
    <lineage>
        <taxon>Eukaryota</taxon>
        <taxon>Fungi</taxon>
        <taxon>Dikarya</taxon>
        <taxon>Ascomycota</taxon>
        <taxon>Pezizomycotina</taxon>
        <taxon>Sordariomycetes</taxon>
        <taxon>Hypocreomycetidae</taxon>
        <taxon>Hypocreales</taxon>
        <taxon>Nectriaceae</taxon>
        <taxon>Fusarium</taxon>
        <taxon>Fusarium solani species complex</taxon>
    </lineage>
</organism>
<evidence type="ECO:0000256" key="9">
    <source>
        <dbReference type="ARBA" id="ARBA00022967"/>
    </source>
</evidence>
<dbReference type="PANTHER" id="PTHR43607">
    <property type="entry name" value="V-TYPE PROTON ATPASE CATALYTIC SUBUNIT A"/>
    <property type="match status" value="1"/>
</dbReference>
<dbReference type="EMBL" id="JAGTJS010000007">
    <property type="protein sequence ID" value="KAH7264215.1"/>
    <property type="molecule type" value="Genomic_DNA"/>
</dbReference>
<dbReference type="Pfam" id="PF02874">
    <property type="entry name" value="ATP-synt_ab_N"/>
    <property type="match status" value="1"/>
</dbReference>
<evidence type="ECO:0000256" key="10">
    <source>
        <dbReference type="ARBA" id="ARBA00023065"/>
    </source>
</evidence>
<comment type="caution">
    <text evidence="20">The sequence shown here is derived from an EMBL/GenBank/DDBJ whole genome shotgun (WGS) entry which is preliminary data.</text>
</comment>
<dbReference type="FunFam" id="2.40.50.100:FF:000008">
    <property type="entry name" value="V-type proton ATPase catalytic subunit A"/>
    <property type="match status" value="1"/>
</dbReference>
<proteinExistence type="inferred from homology"/>
<gene>
    <name evidence="20" type="ORF">B0J15DRAFT_490327</name>
</gene>
<keyword evidence="10" id="KW-0406">Ion transport</keyword>
<dbReference type="InterPro" id="IPR004100">
    <property type="entry name" value="ATPase_F1/V1/A1_a/bsu_N"/>
</dbReference>
<evidence type="ECO:0000313" key="20">
    <source>
        <dbReference type="EMBL" id="KAH7264215.1"/>
    </source>
</evidence>
<dbReference type="GO" id="GO:0005524">
    <property type="term" value="F:ATP binding"/>
    <property type="evidence" value="ECO:0007669"/>
    <property type="project" value="UniProtKB-KW"/>
</dbReference>
<dbReference type="PROSITE" id="PS00152">
    <property type="entry name" value="ATPASE_ALPHA_BETA"/>
    <property type="match status" value="1"/>
</dbReference>